<evidence type="ECO:0000313" key="2">
    <source>
        <dbReference type="Proteomes" id="UP000095281"/>
    </source>
</evidence>
<protein>
    <recommendedName>
        <fullName evidence="1">DNA replication complex GINS protein PSF3</fullName>
    </recommendedName>
</protein>
<comment type="similarity">
    <text evidence="1">Belongs to the GINS3/PSF3 family.</text>
</comment>
<dbReference type="PANTHER" id="PTHR22768">
    <property type="entry name" value="DNA REPLICATION COMPLEX GINS PROTEIN PSF3"/>
    <property type="match status" value="1"/>
</dbReference>
<comment type="subunit">
    <text evidence="1">Component of the GINS complex.</text>
</comment>
<dbReference type="Gene3D" id="1.20.58.2050">
    <property type="match status" value="1"/>
</dbReference>
<sequence>MNNFVSTSTNNQILDQLPSFSNQQHIAIFQFAINKQHLVNEDYYDLDSILTMKANVHCVFESGTPFEIFPLIGQKIPEAISEGKTHQTIVPVWLLSAGIGDICQFNLPNAYNKISCNVISAGANAGKLEATRLVARQHYFYLLGIFLCRHINSTEERRIGMTLLDAFTQRIGLIISLAVDTNLKPRDLLDETEKQIFSAIQRSERLQRDWIRRELSHSKRRSTKRKFDRNVLS</sequence>
<dbReference type="OMA" id="FSRWFNS"/>
<dbReference type="GO" id="GO:0000811">
    <property type="term" value="C:GINS complex"/>
    <property type="evidence" value="ECO:0007669"/>
    <property type="project" value="UniProtKB-UniRule"/>
</dbReference>
<keyword evidence="1" id="KW-0539">Nucleus</keyword>
<proteinExistence type="inferred from homology"/>
<accession>A0A1I8BZ42</accession>
<name>A0A1I8BZ42_MELHA</name>
<dbReference type="InterPro" id="IPR038437">
    <property type="entry name" value="GINS_Psf3_sf"/>
</dbReference>
<comment type="function">
    <text evidence="1">The GINS complex plays an essential role in the initiation of DNA replication.</text>
</comment>
<dbReference type="AlphaFoldDB" id="A0A1I8BZ42"/>
<reference evidence="3" key="1">
    <citation type="submission" date="2016-11" db="UniProtKB">
        <authorList>
            <consortium name="WormBaseParasite"/>
        </authorList>
    </citation>
    <scope>IDENTIFICATION</scope>
</reference>
<keyword evidence="1" id="KW-0235">DNA replication</keyword>
<dbReference type="CDD" id="cd11713">
    <property type="entry name" value="GINS_A_psf3"/>
    <property type="match status" value="1"/>
</dbReference>
<dbReference type="SUPFAM" id="SSF158573">
    <property type="entry name" value="GINS helical bundle-like"/>
    <property type="match status" value="1"/>
</dbReference>
<evidence type="ECO:0000313" key="3">
    <source>
        <dbReference type="WBParaSite" id="MhA1_Contig76.frz3.gene1"/>
    </source>
</evidence>
<dbReference type="PANTHER" id="PTHR22768:SF0">
    <property type="entry name" value="DNA REPLICATION COMPLEX GINS PROTEIN PSF3"/>
    <property type="match status" value="1"/>
</dbReference>
<dbReference type="InterPro" id="IPR036224">
    <property type="entry name" value="GINS_bundle-like_dom_sf"/>
</dbReference>
<dbReference type="GO" id="GO:1902975">
    <property type="term" value="P:mitotic DNA replication initiation"/>
    <property type="evidence" value="ECO:0007669"/>
    <property type="project" value="TreeGrafter"/>
</dbReference>
<organism evidence="2 3">
    <name type="scientific">Meloidogyne hapla</name>
    <name type="common">Root-knot nematode worm</name>
    <dbReference type="NCBI Taxonomy" id="6305"/>
    <lineage>
        <taxon>Eukaryota</taxon>
        <taxon>Metazoa</taxon>
        <taxon>Ecdysozoa</taxon>
        <taxon>Nematoda</taxon>
        <taxon>Chromadorea</taxon>
        <taxon>Rhabditida</taxon>
        <taxon>Tylenchina</taxon>
        <taxon>Tylenchomorpha</taxon>
        <taxon>Tylenchoidea</taxon>
        <taxon>Meloidogynidae</taxon>
        <taxon>Meloidogyninae</taxon>
        <taxon>Meloidogyne</taxon>
    </lineage>
</organism>
<comment type="subcellular location">
    <subcellularLocation>
        <location evidence="1">Nucleus</location>
    </subcellularLocation>
</comment>
<dbReference type="Proteomes" id="UP000095281">
    <property type="component" value="Unplaced"/>
</dbReference>
<dbReference type="InterPro" id="IPR010492">
    <property type="entry name" value="GINS_Psf3"/>
</dbReference>
<dbReference type="WBParaSite" id="MhA1_Contig76.frz3.gene1">
    <property type="protein sequence ID" value="MhA1_Contig76.frz3.gene1"/>
    <property type="gene ID" value="MhA1_Contig76.frz3.gene1"/>
</dbReference>
<keyword evidence="2" id="KW-1185">Reference proteome</keyword>
<evidence type="ECO:0000256" key="1">
    <source>
        <dbReference type="RuleBase" id="RU367161"/>
    </source>
</evidence>